<evidence type="ECO:0000259" key="10">
    <source>
        <dbReference type="Pfam" id="PF05922"/>
    </source>
</evidence>
<dbReference type="InterPro" id="IPR050131">
    <property type="entry name" value="Peptidase_S8_subtilisin-like"/>
</dbReference>
<dbReference type="PANTHER" id="PTHR43806:SF11">
    <property type="entry name" value="CEREVISIN-RELATED"/>
    <property type="match status" value="1"/>
</dbReference>
<feature type="active site" description="Charge relay system" evidence="5">
    <location>
        <position position="211"/>
    </location>
</feature>
<evidence type="ECO:0000256" key="2">
    <source>
        <dbReference type="ARBA" id="ARBA00022670"/>
    </source>
</evidence>
<feature type="active site" description="Charge relay system" evidence="5">
    <location>
        <position position="366"/>
    </location>
</feature>
<evidence type="ECO:0000256" key="7">
    <source>
        <dbReference type="SAM" id="MobiDB-lite"/>
    </source>
</evidence>
<sequence length="420" mass="42963">MACASAGPRRRVAVPAAVVAVVLVVLSPAQTVPAQGAQGVQATGGAGAQGRIAADHGYIVALKRGPEAPAAASGAGRALIERYGARVRRVYRTALNGYAVRANAVQAGRLAADPRIASVTRDERVSLRWSRARLPAPPRGRARPPWGLDRIDQPDRRLDGAYTAPRGGGRGTTIYVIDSGVRTSHEDFGGRARSGWDFVDDDPVAEDGNGHGTHVAATAAGTRYGVAKEATIVAVRVLDDRGEGTIAQVLAGMDWVLRHARRPAVVNLSLGSAAATPLPEWDAAVRAGIAAGLVFTVAAGNQDRPAASFSPGRVPGALTVGATDRADRRSGFSNWGPGVDLFAPGDRIVSASNAGDTAARTLSGTSMAAPHVAGAAALYLTGHRFATPAQVGAALTAGASKGRVRGAGPGSPNRLLRVAN</sequence>
<dbReference type="PROSITE" id="PS00138">
    <property type="entry name" value="SUBTILASE_SER"/>
    <property type="match status" value="1"/>
</dbReference>
<dbReference type="Proteomes" id="UP000281594">
    <property type="component" value="Unassembled WGS sequence"/>
</dbReference>
<proteinExistence type="inferred from homology"/>
<gene>
    <name evidence="11" type="ORF">D3C57_126945</name>
</gene>
<name>A0A3L8RSK0_STRRN</name>
<evidence type="ECO:0000256" key="4">
    <source>
        <dbReference type="ARBA" id="ARBA00022825"/>
    </source>
</evidence>
<dbReference type="RefSeq" id="WP_121824856.1">
    <property type="nucleotide sequence ID" value="NC_022785.1"/>
</dbReference>
<dbReference type="InterPro" id="IPR023827">
    <property type="entry name" value="Peptidase_S8_Asp-AS"/>
</dbReference>
<dbReference type="CDD" id="cd04077">
    <property type="entry name" value="Peptidases_S8_PCSK9_ProteinaseK_like"/>
    <property type="match status" value="1"/>
</dbReference>
<evidence type="ECO:0000256" key="5">
    <source>
        <dbReference type="PROSITE-ProRule" id="PRU01240"/>
    </source>
</evidence>
<dbReference type="Pfam" id="PF00082">
    <property type="entry name" value="Peptidase_S8"/>
    <property type="match status" value="1"/>
</dbReference>
<feature type="signal peptide" evidence="8">
    <location>
        <begin position="1"/>
        <end position="34"/>
    </location>
</feature>
<dbReference type="InterPro" id="IPR034193">
    <property type="entry name" value="PCSK9_ProteinaseK-like"/>
</dbReference>
<comment type="similarity">
    <text evidence="1 5 6">Belongs to the peptidase S8 family.</text>
</comment>
<dbReference type="InterPro" id="IPR036852">
    <property type="entry name" value="Peptidase_S8/S53_dom_sf"/>
</dbReference>
<dbReference type="GO" id="GO:0004252">
    <property type="term" value="F:serine-type endopeptidase activity"/>
    <property type="evidence" value="ECO:0007669"/>
    <property type="project" value="UniProtKB-UniRule"/>
</dbReference>
<dbReference type="Gene3D" id="3.30.70.80">
    <property type="entry name" value="Peptidase S8 propeptide/proteinase inhibitor I9"/>
    <property type="match status" value="1"/>
</dbReference>
<accession>A0A3L8RSK0</accession>
<feature type="active site" description="Charge relay system" evidence="5">
    <location>
        <position position="178"/>
    </location>
</feature>
<keyword evidence="8" id="KW-0732">Signal</keyword>
<feature type="domain" description="Peptidase S8/S53" evidence="9">
    <location>
        <begin position="169"/>
        <end position="402"/>
    </location>
</feature>
<evidence type="ECO:0000259" key="9">
    <source>
        <dbReference type="Pfam" id="PF00082"/>
    </source>
</evidence>
<dbReference type="FunFam" id="3.40.50.200:FF:000014">
    <property type="entry name" value="Proteinase K"/>
    <property type="match status" value="1"/>
</dbReference>
<dbReference type="Gene3D" id="3.40.50.200">
    <property type="entry name" value="Peptidase S8/S53 domain"/>
    <property type="match status" value="1"/>
</dbReference>
<dbReference type="PANTHER" id="PTHR43806">
    <property type="entry name" value="PEPTIDASE S8"/>
    <property type="match status" value="1"/>
</dbReference>
<dbReference type="InterPro" id="IPR023828">
    <property type="entry name" value="Peptidase_S8_Ser-AS"/>
</dbReference>
<dbReference type="PROSITE" id="PS51892">
    <property type="entry name" value="SUBTILASE"/>
    <property type="match status" value="1"/>
</dbReference>
<dbReference type="PROSITE" id="PS00136">
    <property type="entry name" value="SUBTILASE_ASP"/>
    <property type="match status" value="1"/>
</dbReference>
<dbReference type="PRINTS" id="PR00723">
    <property type="entry name" value="SUBTILISIN"/>
</dbReference>
<dbReference type="AlphaFoldDB" id="A0A3L8RSK0"/>
<keyword evidence="3 5" id="KW-0378">Hydrolase</keyword>
<evidence type="ECO:0000256" key="8">
    <source>
        <dbReference type="SAM" id="SignalP"/>
    </source>
</evidence>
<dbReference type="GO" id="GO:0005615">
    <property type="term" value="C:extracellular space"/>
    <property type="evidence" value="ECO:0007669"/>
    <property type="project" value="TreeGrafter"/>
</dbReference>
<evidence type="ECO:0000256" key="3">
    <source>
        <dbReference type="ARBA" id="ARBA00022801"/>
    </source>
</evidence>
<dbReference type="SUPFAM" id="SSF52743">
    <property type="entry name" value="Subtilisin-like"/>
    <property type="match status" value="1"/>
</dbReference>
<feature type="domain" description="Inhibitor I9" evidence="10">
    <location>
        <begin position="81"/>
        <end position="127"/>
    </location>
</feature>
<reference evidence="11 12" key="1">
    <citation type="journal article" date="2018" name="J. Biol. Chem.">
        <title>Discovery of the actinoplanic acid pathway in Streptomyces rapamycinicus reveals a genetically conserved synergism with rapamycin.</title>
        <authorList>
            <person name="Mrak P."/>
            <person name="Krastel P."/>
            <person name="Pivk Lukancic P."/>
            <person name="Tao J."/>
            <person name="Pistorius D."/>
            <person name="Moore C.M."/>
        </authorList>
    </citation>
    <scope>NUCLEOTIDE SEQUENCE [LARGE SCALE GENOMIC DNA]</scope>
    <source>
        <strain evidence="11 12">NRRL 5491</strain>
    </source>
</reference>
<dbReference type="InterPro" id="IPR037045">
    <property type="entry name" value="S8pro/Inhibitor_I9_sf"/>
</dbReference>
<dbReference type="InterPro" id="IPR010259">
    <property type="entry name" value="S8pro/Inhibitor_I9"/>
</dbReference>
<evidence type="ECO:0000256" key="1">
    <source>
        <dbReference type="ARBA" id="ARBA00011073"/>
    </source>
</evidence>
<organism evidence="11 12">
    <name type="scientific">Streptomyces rapamycinicus (strain ATCC 29253 / DSM 41530 / NRRL 5491 / AYB-994)</name>
    <name type="common">Streptomyces hygroscopicus (strain ATCC 29253)</name>
    <dbReference type="NCBI Taxonomy" id="1343740"/>
    <lineage>
        <taxon>Bacteria</taxon>
        <taxon>Bacillati</taxon>
        <taxon>Actinomycetota</taxon>
        <taxon>Actinomycetes</taxon>
        <taxon>Kitasatosporales</taxon>
        <taxon>Streptomycetaceae</taxon>
        <taxon>Streptomyces</taxon>
        <taxon>Streptomyces violaceusniger group</taxon>
    </lineage>
</organism>
<dbReference type="SUPFAM" id="SSF54897">
    <property type="entry name" value="Protease propeptides/inhibitors"/>
    <property type="match status" value="1"/>
</dbReference>
<dbReference type="Pfam" id="PF05922">
    <property type="entry name" value="Inhibitor_I9"/>
    <property type="match status" value="1"/>
</dbReference>
<dbReference type="GO" id="GO:0006508">
    <property type="term" value="P:proteolysis"/>
    <property type="evidence" value="ECO:0007669"/>
    <property type="project" value="UniProtKB-KW"/>
</dbReference>
<feature type="region of interest" description="Disordered" evidence="7">
    <location>
        <begin position="401"/>
        <end position="420"/>
    </location>
</feature>
<keyword evidence="4 5" id="KW-0720">Serine protease</keyword>
<dbReference type="InterPro" id="IPR000209">
    <property type="entry name" value="Peptidase_S8/S53_dom"/>
</dbReference>
<dbReference type="EMBL" id="QYCY01000001">
    <property type="protein sequence ID" value="RLV82092.1"/>
    <property type="molecule type" value="Genomic_DNA"/>
</dbReference>
<evidence type="ECO:0000256" key="6">
    <source>
        <dbReference type="RuleBase" id="RU003355"/>
    </source>
</evidence>
<dbReference type="InterPro" id="IPR015500">
    <property type="entry name" value="Peptidase_S8_subtilisin-rel"/>
</dbReference>
<dbReference type="STRING" id="1343740.M271_16670"/>
<keyword evidence="2 5" id="KW-0645">Protease</keyword>
<comment type="caution">
    <text evidence="11">The sequence shown here is derived from an EMBL/GenBank/DDBJ whole genome shotgun (WGS) entry which is preliminary data.</text>
</comment>
<evidence type="ECO:0000313" key="11">
    <source>
        <dbReference type="EMBL" id="RLV82092.1"/>
    </source>
</evidence>
<feature type="chain" id="PRO_5038578113" evidence="8">
    <location>
        <begin position="35"/>
        <end position="420"/>
    </location>
</feature>
<evidence type="ECO:0000313" key="12">
    <source>
        <dbReference type="Proteomes" id="UP000281594"/>
    </source>
</evidence>
<protein>
    <submittedName>
        <fullName evidence="11">Serine protease</fullName>
    </submittedName>
</protein>